<dbReference type="AlphaFoldDB" id="A9PK49"/>
<organism evidence="2">
    <name type="scientific">Populus trichocarpa x Populus deltoides</name>
    <dbReference type="NCBI Taxonomy" id="3695"/>
    <lineage>
        <taxon>Eukaryota</taxon>
        <taxon>Viridiplantae</taxon>
        <taxon>Streptophyta</taxon>
        <taxon>Embryophyta</taxon>
        <taxon>Tracheophyta</taxon>
        <taxon>Spermatophyta</taxon>
        <taxon>Magnoliopsida</taxon>
        <taxon>eudicotyledons</taxon>
        <taxon>Gunneridae</taxon>
        <taxon>Pentapetalae</taxon>
        <taxon>rosids</taxon>
        <taxon>fabids</taxon>
        <taxon>Malpighiales</taxon>
        <taxon>Salicaceae</taxon>
        <taxon>Saliceae</taxon>
        <taxon>Populus</taxon>
    </lineage>
</organism>
<keyword evidence="1" id="KW-0812">Transmembrane</keyword>
<dbReference type="EMBL" id="EF148798">
    <property type="protein sequence ID" value="ABK96752.1"/>
    <property type="molecule type" value="mRNA"/>
</dbReference>
<evidence type="ECO:0000313" key="2">
    <source>
        <dbReference type="EMBL" id="ABK96752.1"/>
    </source>
</evidence>
<reference evidence="2" key="1">
    <citation type="journal article" date="2008" name="BMC Genomics">
        <title>Analysis of 4,664 high-quality sequence-finished poplar full-length cDNA clones and their utility for the discovery of genes responding to insect feeding.</title>
        <authorList>
            <person name="Ralph S.G."/>
            <person name="Chun H.J."/>
            <person name="Cooper D."/>
            <person name="Kirkpatrick R."/>
            <person name="Kolosova N."/>
            <person name="Gunter L."/>
            <person name="Tuskan G.A."/>
            <person name="Douglas C.J."/>
            <person name="Holt R.A."/>
            <person name="Jones S.J."/>
            <person name="Marra M.A."/>
            <person name="Bohlmann J."/>
        </authorList>
    </citation>
    <scope>NUCLEOTIDE SEQUENCE</scope>
    <source>
        <tissue evidence="2">Sapling trees one metre in height and grown under greenhouse conditions were exposed to continuous feeding by Malacosoma disstria Hubner</tissue>
    </source>
</reference>
<accession>A9PK49</accession>
<keyword evidence="1" id="KW-1133">Transmembrane helix</keyword>
<sequence>MEVLISCRMELELFRFPIGLVLASYARILFLEISALNHCQLLFMDMISLLILSWS</sequence>
<evidence type="ECO:0000256" key="1">
    <source>
        <dbReference type="SAM" id="Phobius"/>
    </source>
</evidence>
<proteinExistence type="evidence at transcript level"/>
<feature type="transmembrane region" description="Helical" evidence="1">
    <location>
        <begin position="12"/>
        <end position="29"/>
    </location>
</feature>
<name>A9PK49_9ROSI</name>
<protein>
    <submittedName>
        <fullName evidence="2">Uncharacterized protein</fullName>
    </submittedName>
</protein>
<keyword evidence="1" id="KW-0472">Membrane</keyword>